<accession>A0AAE0NXZ1</accession>
<gene>
    <name evidence="1" type="ORF">B0H63DRAFT_499611</name>
</gene>
<evidence type="ECO:0000313" key="1">
    <source>
        <dbReference type="EMBL" id="KAK3389614.1"/>
    </source>
</evidence>
<reference evidence="1" key="2">
    <citation type="submission" date="2023-06" db="EMBL/GenBank/DDBJ databases">
        <authorList>
            <consortium name="Lawrence Berkeley National Laboratory"/>
            <person name="Haridas S."/>
            <person name="Hensen N."/>
            <person name="Bonometti L."/>
            <person name="Westerberg I."/>
            <person name="Brannstrom I.O."/>
            <person name="Guillou S."/>
            <person name="Cros-Aarteil S."/>
            <person name="Calhoun S."/>
            <person name="Kuo A."/>
            <person name="Mondo S."/>
            <person name="Pangilinan J."/>
            <person name="Riley R."/>
            <person name="LaButti K."/>
            <person name="Andreopoulos B."/>
            <person name="Lipzen A."/>
            <person name="Chen C."/>
            <person name="Yanf M."/>
            <person name="Daum C."/>
            <person name="Ng V."/>
            <person name="Clum A."/>
            <person name="Steindorff A."/>
            <person name="Ohm R."/>
            <person name="Martin F."/>
            <person name="Silar P."/>
            <person name="Natvig D."/>
            <person name="Lalanne C."/>
            <person name="Gautier V."/>
            <person name="Ament-velasquez S.L."/>
            <person name="Kruys A."/>
            <person name="Hutchinson M.I."/>
            <person name="Powell A.J."/>
            <person name="Barry K."/>
            <person name="Miller A.N."/>
            <person name="Grigoriev I.V."/>
            <person name="Debuchy R."/>
            <person name="Gladieux P."/>
            <person name="Thoren M.H."/>
            <person name="Johannesson H."/>
        </authorList>
    </citation>
    <scope>NUCLEOTIDE SEQUENCE</scope>
    <source>
        <strain evidence="1">CBS 232.78</strain>
    </source>
</reference>
<reference evidence="1" key="1">
    <citation type="journal article" date="2023" name="Mol. Phylogenet. Evol.">
        <title>Genome-scale phylogeny and comparative genomics of the fungal order Sordariales.</title>
        <authorList>
            <person name="Hensen N."/>
            <person name="Bonometti L."/>
            <person name="Westerberg I."/>
            <person name="Brannstrom I.O."/>
            <person name="Guillou S."/>
            <person name="Cros-Aarteil S."/>
            <person name="Calhoun S."/>
            <person name="Haridas S."/>
            <person name="Kuo A."/>
            <person name="Mondo S."/>
            <person name="Pangilinan J."/>
            <person name="Riley R."/>
            <person name="LaButti K."/>
            <person name="Andreopoulos B."/>
            <person name="Lipzen A."/>
            <person name="Chen C."/>
            <person name="Yan M."/>
            <person name="Daum C."/>
            <person name="Ng V."/>
            <person name="Clum A."/>
            <person name="Steindorff A."/>
            <person name="Ohm R.A."/>
            <person name="Martin F."/>
            <person name="Silar P."/>
            <person name="Natvig D.O."/>
            <person name="Lalanne C."/>
            <person name="Gautier V."/>
            <person name="Ament-Velasquez S.L."/>
            <person name="Kruys A."/>
            <person name="Hutchinson M.I."/>
            <person name="Powell A.J."/>
            <person name="Barry K."/>
            <person name="Miller A.N."/>
            <person name="Grigoriev I.V."/>
            <person name="Debuchy R."/>
            <person name="Gladieux P."/>
            <person name="Hiltunen Thoren M."/>
            <person name="Johannesson H."/>
        </authorList>
    </citation>
    <scope>NUCLEOTIDE SEQUENCE</scope>
    <source>
        <strain evidence="1">CBS 232.78</strain>
    </source>
</reference>
<dbReference type="Proteomes" id="UP001285441">
    <property type="component" value="Unassembled WGS sequence"/>
</dbReference>
<comment type="caution">
    <text evidence="1">The sequence shown here is derived from an EMBL/GenBank/DDBJ whole genome shotgun (WGS) entry which is preliminary data.</text>
</comment>
<protein>
    <submittedName>
        <fullName evidence="1">FluG domain-containing protein</fullName>
    </submittedName>
</protein>
<dbReference type="PANTHER" id="PTHR37535:SF3">
    <property type="entry name" value="FLUG DOMAIN-CONTAINING PROTEIN"/>
    <property type="match status" value="1"/>
</dbReference>
<organism evidence="1 2">
    <name type="scientific">Podospora didyma</name>
    <dbReference type="NCBI Taxonomy" id="330526"/>
    <lineage>
        <taxon>Eukaryota</taxon>
        <taxon>Fungi</taxon>
        <taxon>Dikarya</taxon>
        <taxon>Ascomycota</taxon>
        <taxon>Pezizomycotina</taxon>
        <taxon>Sordariomycetes</taxon>
        <taxon>Sordariomycetidae</taxon>
        <taxon>Sordariales</taxon>
        <taxon>Podosporaceae</taxon>
        <taxon>Podospora</taxon>
    </lineage>
</organism>
<evidence type="ECO:0000313" key="2">
    <source>
        <dbReference type="Proteomes" id="UP001285441"/>
    </source>
</evidence>
<proteinExistence type="predicted"/>
<sequence length="761" mass="87414">MPARTEAVRHHTGSNGVLGHHTDFLKRVADREKNARVSKQPPPLSVKQHAAHRKKMSGVRFIRPRYAAETQINVSGIFGKWKRYCTDMEVGDWKTILKKIDIATMEDLFLWVCEKHNIKSWGTSLEYIRQFQQLYTTVTGQYIDRNDIKELYKYHDCVLIPRFGLRAPNIDGKPVLNVDALRVILTFNIAYDTGVVPLERQRVNQAGCYMIICYAGVRPAELVNNERKPPKDGSLDELFGAKAVMSAEVQSDNEGAEDNVATDEDMKVVEMLLLQETIGRGRQKALCYEDILMMIVCHPVTGQATLAMSIKFIYHKGCDNKPRPTIFFFTPSKKLIFCPILLFLALALSDHAFDAKCIDDARSVLAAQVPGGLLCVPLRWKESMLKIPFFRRVSRDGALSENEAALYATLRDLMARQSLDAGFEVAWTPKAGRRGAANAANGNAPDAVRDQMMRHDPKFFTLTRDPRATKDMVPEEVWASLPPDPEISELEERRAKLKQGQYRFDGHEDEDEIRELIYKIGLKRSQREKRIVKEYREYYFYHRPTWDLERQAEGGEVEQYEEPAIDLVIPERARLAEIFCHQPDNLGDDEMARLRIEVVDLYVALCGKRETVKRKRAQRTAPAKLPTPELIKLEADPDIEFKPIPGPFPLLTHQNQCPGCIGDERMSLEERTFRYCRPTKRNDHFDDNHLEAKERSEQLGQLIICNDKRCKDIQMYTVDHFRNHVQSVHTITLRTSEQAQERRARKLKLRRSRQSAAQAHG</sequence>
<keyword evidence="2" id="KW-1185">Reference proteome</keyword>
<dbReference type="AlphaFoldDB" id="A0AAE0NXZ1"/>
<dbReference type="InterPro" id="IPR021842">
    <property type="entry name" value="DUF3435"/>
</dbReference>
<dbReference type="Pfam" id="PF11917">
    <property type="entry name" value="DUF3435"/>
    <property type="match status" value="2"/>
</dbReference>
<dbReference type="PANTHER" id="PTHR37535">
    <property type="entry name" value="FLUG DOMAIN PROTEIN"/>
    <property type="match status" value="1"/>
</dbReference>
<dbReference type="EMBL" id="JAULSW010000002">
    <property type="protein sequence ID" value="KAK3389614.1"/>
    <property type="molecule type" value="Genomic_DNA"/>
</dbReference>
<name>A0AAE0NXZ1_9PEZI</name>